<organism evidence="3 4">
    <name type="scientific">Mycena metata</name>
    <dbReference type="NCBI Taxonomy" id="1033252"/>
    <lineage>
        <taxon>Eukaryota</taxon>
        <taxon>Fungi</taxon>
        <taxon>Dikarya</taxon>
        <taxon>Basidiomycota</taxon>
        <taxon>Agaricomycotina</taxon>
        <taxon>Agaricomycetes</taxon>
        <taxon>Agaricomycetidae</taxon>
        <taxon>Agaricales</taxon>
        <taxon>Marasmiineae</taxon>
        <taxon>Mycenaceae</taxon>
        <taxon>Mycena</taxon>
    </lineage>
</organism>
<protein>
    <recommendedName>
        <fullName evidence="2">FHA domain-containing protein</fullName>
    </recommendedName>
</protein>
<dbReference type="InterPro" id="IPR000253">
    <property type="entry name" value="FHA_dom"/>
</dbReference>
<feature type="compositionally biased region" description="Polar residues" evidence="1">
    <location>
        <begin position="10"/>
        <end position="27"/>
    </location>
</feature>
<evidence type="ECO:0000313" key="3">
    <source>
        <dbReference type="EMBL" id="KAJ7764811.1"/>
    </source>
</evidence>
<name>A0AAD7JHB3_9AGAR</name>
<evidence type="ECO:0000256" key="1">
    <source>
        <dbReference type="SAM" id="MobiDB-lite"/>
    </source>
</evidence>
<reference evidence="3" key="1">
    <citation type="submission" date="2023-03" db="EMBL/GenBank/DDBJ databases">
        <title>Massive genome expansion in bonnet fungi (Mycena s.s.) driven by repeated elements and novel gene families across ecological guilds.</title>
        <authorList>
            <consortium name="Lawrence Berkeley National Laboratory"/>
            <person name="Harder C.B."/>
            <person name="Miyauchi S."/>
            <person name="Viragh M."/>
            <person name="Kuo A."/>
            <person name="Thoen E."/>
            <person name="Andreopoulos B."/>
            <person name="Lu D."/>
            <person name="Skrede I."/>
            <person name="Drula E."/>
            <person name="Henrissat B."/>
            <person name="Morin E."/>
            <person name="Kohler A."/>
            <person name="Barry K."/>
            <person name="LaButti K."/>
            <person name="Morin E."/>
            <person name="Salamov A."/>
            <person name="Lipzen A."/>
            <person name="Mereny Z."/>
            <person name="Hegedus B."/>
            <person name="Baldrian P."/>
            <person name="Stursova M."/>
            <person name="Weitz H."/>
            <person name="Taylor A."/>
            <person name="Grigoriev I.V."/>
            <person name="Nagy L.G."/>
            <person name="Martin F."/>
            <person name="Kauserud H."/>
        </authorList>
    </citation>
    <scope>NUCLEOTIDE SEQUENCE</scope>
    <source>
        <strain evidence="3">CBHHK182m</strain>
    </source>
</reference>
<dbReference type="PROSITE" id="PS50006">
    <property type="entry name" value="FHA_DOMAIN"/>
    <property type="match status" value="1"/>
</dbReference>
<feature type="region of interest" description="Disordered" evidence="1">
    <location>
        <begin position="1"/>
        <end position="27"/>
    </location>
</feature>
<sequence>MVHRDAINAQDASRTASTSDVPNSRSCVSPTPLFPYAHRPWRRFEAQRSCTGSIVLDLASDTHRIRLVPLEAPSFIQPVVYELAEGLSSPLWIGCPRDEPYPRVAYREIERLHAELYVIPGPRFFLRDHTNRGIRLDGRDFAIRNVSDLHTINDEDIIQRNIPYSDRLGITHPVTRLRIEILPLLHNNSVHSAG</sequence>
<dbReference type="AlphaFoldDB" id="A0AAD7JHB3"/>
<dbReference type="Proteomes" id="UP001215598">
    <property type="component" value="Unassembled WGS sequence"/>
</dbReference>
<evidence type="ECO:0000259" key="2">
    <source>
        <dbReference type="PROSITE" id="PS50006"/>
    </source>
</evidence>
<dbReference type="EMBL" id="JARKIB010000027">
    <property type="protein sequence ID" value="KAJ7764811.1"/>
    <property type="molecule type" value="Genomic_DNA"/>
</dbReference>
<proteinExistence type="predicted"/>
<keyword evidence="4" id="KW-1185">Reference proteome</keyword>
<comment type="caution">
    <text evidence="3">The sequence shown here is derived from an EMBL/GenBank/DDBJ whole genome shotgun (WGS) entry which is preliminary data.</text>
</comment>
<feature type="domain" description="FHA" evidence="2">
    <location>
        <begin position="109"/>
        <end position="141"/>
    </location>
</feature>
<evidence type="ECO:0000313" key="4">
    <source>
        <dbReference type="Proteomes" id="UP001215598"/>
    </source>
</evidence>
<gene>
    <name evidence="3" type="ORF">B0H16DRAFT_429517</name>
</gene>
<accession>A0AAD7JHB3</accession>